<accession>A0ABS8W7K3</accession>
<organism evidence="2 3">
    <name type="scientific">Motilimonas cestriensis</name>
    <dbReference type="NCBI Taxonomy" id="2742685"/>
    <lineage>
        <taxon>Bacteria</taxon>
        <taxon>Pseudomonadati</taxon>
        <taxon>Pseudomonadota</taxon>
        <taxon>Gammaproteobacteria</taxon>
        <taxon>Alteromonadales</taxon>
        <taxon>Alteromonadales genera incertae sedis</taxon>
        <taxon>Motilimonas</taxon>
    </lineage>
</organism>
<dbReference type="RefSeq" id="WP_233051781.1">
    <property type="nucleotide sequence ID" value="NZ_JAIMJA010000004.1"/>
</dbReference>
<dbReference type="Proteomes" id="UP001201273">
    <property type="component" value="Unassembled WGS sequence"/>
</dbReference>
<dbReference type="InterPro" id="IPR000863">
    <property type="entry name" value="Sulfotransferase_dom"/>
</dbReference>
<dbReference type="InterPro" id="IPR027417">
    <property type="entry name" value="P-loop_NTPase"/>
</dbReference>
<keyword evidence="3" id="KW-1185">Reference proteome</keyword>
<dbReference type="Pfam" id="PF00685">
    <property type="entry name" value="Sulfotransfer_1"/>
    <property type="match status" value="1"/>
</dbReference>
<protein>
    <submittedName>
        <fullName evidence="2">Sulfotransferase</fullName>
    </submittedName>
</protein>
<comment type="caution">
    <text evidence="2">The sequence shown here is derived from an EMBL/GenBank/DDBJ whole genome shotgun (WGS) entry which is preliminary data.</text>
</comment>
<name>A0ABS8W7K3_9GAMM</name>
<reference evidence="2 3" key="1">
    <citation type="journal article" date="2022" name="Environ. Microbiol. Rep.">
        <title>Eco-phylogenetic analyses reveal divergent evolution of vitamin B12 metabolism in the marine bacterial family 'Psychromonadaceae'.</title>
        <authorList>
            <person name="Jin X."/>
            <person name="Yang Y."/>
            <person name="Cao H."/>
            <person name="Gao B."/>
            <person name="Zhao Z."/>
        </authorList>
    </citation>
    <scope>NUCLEOTIDE SEQUENCE [LARGE SCALE GENOMIC DNA]</scope>
    <source>
        <strain evidence="2 3">MKS20</strain>
    </source>
</reference>
<feature type="domain" description="Sulfotransferase" evidence="1">
    <location>
        <begin position="33"/>
        <end position="232"/>
    </location>
</feature>
<proteinExistence type="predicted"/>
<dbReference type="Gene3D" id="3.40.50.300">
    <property type="entry name" value="P-loop containing nucleotide triphosphate hydrolases"/>
    <property type="match status" value="1"/>
</dbReference>
<evidence type="ECO:0000313" key="2">
    <source>
        <dbReference type="EMBL" id="MCE2594203.1"/>
    </source>
</evidence>
<evidence type="ECO:0000313" key="3">
    <source>
        <dbReference type="Proteomes" id="UP001201273"/>
    </source>
</evidence>
<gene>
    <name evidence="2" type="ORF">K6Y31_05175</name>
</gene>
<sequence>MSMRKIIEKTQQGQQQLVKHLVQHVKATESERTILVAGCQRSGTNMLMDILDLSLATDVFHERDERAFDQYQMRDMLVIKQLQEQSRAPVFVLKTLCELELLPELAQELAPAKTFWIYRDFHDVVNSMLKSFSNQRQQVQRLISGHDDSWWGRGLSPGSLVLLRSLVTPELTDTDAAALQWYVRNIMFFELELENDPNVKLIKYEQLVAEPEALLSQALNFVELPISSKMTDYIFSGSIGKQAAPSISPEIEQLCLSLLSKLDASSARINC</sequence>
<evidence type="ECO:0000259" key="1">
    <source>
        <dbReference type="Pfam" id="PF00685"/>
    </source>
</evidence>
<dbReference type="EMBL" id="JAIMJA010000004">
    <property type="protein sequence ID" value="MCE2594203.1"/>
    <property type="molecule type" value="Genomic_DNA"/>
</dbReference>
<dbReference type="SUPFAM" id="SSF52540">
    <property type="entry name" value="P-loop containing nucleoside triphosphate hydrolases"/>
    <property type="match status" value="1"/>
</dbReference>